<dbReference type="EMBL" id="HBIO01019174">
    <property type="protein sequence ID" value="CAE0469899.1"/>
    <property type="molecule type" value="Transcribed_RNA"/>
</dbReference>
<feature type="compositionally biased region" description="Pro residues" evidence="1">
    <location>
        <begin position="180"/>
        <end position="200"/>
    </location>
</feature>
<feature type="region of interest" description="Disordered" evidence="1">
    <location>
        <begin position="451"/>
        <end position="495"/>
    </location>
</feature>
<feature type="compositionally biased region" description="Polar residues" evidence="1">
    <location>
        <begin position="128"/>
        <end position="142"/>
    </location>
</feature>
<feature type="region of interest" description="Disordered" evidence="1">
    <location>
        <begin position="581"/>
        <end position="681"/>
    </location>
</feature>
<feature type="compositionally biased region" description="Low complexity" evidence="1">
    <location>
        <begin position="143"/>
        <end position="158"/>
    </location>
</feature>
<feature type="compositionally biased region" description="Basic residues" evidence="1">
    <location>
        <begin position="639"/>
        <end position="650"/>
    </location>
</feature>
<feature type="compositionally biased region" description="Polar residues" evidence="1">
    <location>
        <begin position="215"/>
        <end position="235"/>
    </location>
</feature>
<feature type="compositionally biased region" description="Basic and acidic residues" evidence="1">
    <location>
        <begin position="622"/>
        <end position="635"/>
    </location>
</feature>
<name>A0A7S3VBG9_9STRA</name>
<evidence type="ECO:0000256" key="1">
    <source>
        <dbReference type="SAM" id="MobiDB-lite"/>
    </source>
</evidence>
<feature type="compositionally biased region" description="Low complexity" evidence="1">
    <location>
        <begin position="118"/>
        <end position="127"/>
    </location>
</feature>
<feature type="region of interest" description="Disordered" evidence="1">
    <location>
        <begin position="1"/>
        <end position="158"/>
    </location>
</feature>
<proteinExistence type="predicted"/>
<protein>
    <recommendedName>
        <fullName evidence="3">PH domain-containing protein</fullName>
    </recommendedName>
</protein>
<feature type="compositionally biased region" description="Low complexity" evidence="1">
    <location>
        <begin position="242"/>
        <end position="257"/>
    </location>
</feature>
<organism evidence="2">
    <name type="scientific">Chaetoceros debilis</name>
    <dbReference type="NCBI Taxonomy" id="122233"/>
    <lineage>
        <taxon>Eukaryota</taxon>
        <taxon>Sar</taxon>
        <taxon>Stramenopiles</taxon>
        <taxon>Ochrophyta</taxon>
        <taxon>Bacillariophyta</taxon>
        <taxon>Coscinodiscophyceae</taxon>
        <taxon>Chaetocerotophycidae</taxon>
        <taxon>Chaetocerotales</taxon>
        <taxon>Chaetocerotaceae</taxon>
        <taxon>Chaetoceros</taxon>
    </lineage>
</organism>
<feature type="compositionally biased region" description="Pro residues" evidence="1">
    <location>
        <begin position="95"/>
        <end position="104"/>
    </location>
</feature>
<feature type="compositionally biased region" description="Basic and acidic residues" evidence="1">
    <location>
        <begin position="597"/>
        <end position="612"/>
    </location>
</feature>
<feature type="compositionally biased region" description="Polar residues" evidence="1">
    <location>
        <begin position="13"/>
        <end position="85"/>
    </location>
</feature>
<feature type="region of interest" description="Disordered" evidence="1">
    <location>
        <begin position="178"/>
        <end position="257"/>
    </location>
</feature>
<evidence type="ECO:0000313" key="2">
    <source>
        <dbReference type="EMBL" id="CAE0469899.1"/>
    </source>
</evidence>
<gene>
    <name evidence="2" type="ORF">CDEB00056_LOCUS14752</name>
</gene>
<feature type="compositionally biased region" description="Polar residues" evidence="1">
    <location>
        <begin position="665"/>
        <end position="681"/>
    </location>
</feature>
<reference evidence="2" key="1">
    <citation type="submission" date="2021-01" db="EMBL/GenBank/DDBJ databases">
        <authorList>
            <person name="Corre E."/>
            <person name="Pelletier E."/>
            <person name="Niang G."/>
            <person name="Scheremetjew M."/>
            <person name="Finn R."/>
            <person name="Kale V."/>
            <person name="Holt S."/>
            <person name="Cochrane G."/>
            <person name="Meng A."/>
            <person name="Brown T."/>
            <person name="Cohen L."/>
        </authorList>
    </citation>
    <scope>NUCLEOTIDE SEQUENCE</scope>
    <source>
        <strain evidence="2">MM31A-1</strain>
    </source>
</reference>
<evidence type="ECO:0008006" key="3">
    <source>
        <dbReference type="Google" id="ProtNLM"/>
    </source>
</evidence>
<feature type="compositionally biased region" description="Polar residues" evidence="1">
    <location>
        <begin position="471"/>
        <end position="491"/>
    </location>
</feature>
<accession>A0A7S3VBG9</accession>
<dbReference type="AlphaFoldDB" id="A0A7S3VBG9"/>
<sequence length="681" mass="75075">MQSVNSFDPFDPYSSQPQQNGQQHSNVPDALSVSTAGTPHSAFPLNSMQSSVESPITTQSSVQSPMQGSVQSPVQSPGINQTLSNEFGDFMSAPPGSPPPPVPSSPMLSPQQTSPYAQSHQHQLQQQPGMPQNGTSQSQSYENHSVSMVQQQQHQNGISQQYSYENHIVSVQQVPIQLKPQPPSVPTPAPAPSPRRPPAHPSFSNRQPPLHEQRMSASNQEAQAQGQSPLYTQTVPMKKRASSSSMSSAGSSISGRSGYAESVLSDKSFAPPPPFPKSISLVKMQYLNTKVQEVASTLPDYSDVKHSGELLARFSLKSMLIKKWRPTFWIAFGKHQILFFRSRSDFEEWVSNPFLRMDDRNALVKLTVDFKNDLYKPGIKLYGYGPTGIKTKGYSREGQMFHFKLERWYSYGPSVLAAFGGKNTYEVRALHRIIAEMVRKAEYNIKNYDSDASRSSLQGSENLDGYGSDARSYQSGADHNSVYDSGVSTKSAPMRNRADSAYSEMLLESGSSFGGGYGGPQMVGAEPSANDEINRFRSNENGPMNAQIDLSGGVSANGISANSNGMIRTQSWKDKLKLKKFGSKKDGPVDPNYSNHQDPRQAQGEKKTEGGSRWRNIGQAIDRARSQSVDRRVGDAKPLGKKRSFRFGKKKQNEEDVQYYVGRPSNMTASQQQQNPNWGNF</sequence>